<evidence type="ECO:0000313" key="4">
    <source>
        <dbReference type="Proteomes" id="UP000502657"/>
    </source>
</evidence>
<keyword evidence="3" id="KW-0614">Plasmid</keyword>
<name>A0ABX6NY62_AERME</name>
<geneLocation type="plasmid" evidence="4">
    <name>paeme5</name>
</geneLocation>
<evidence type="ECO:0000256" key="2">
    <source>
        <dbReference type="SAM" id="Phobius"/>
    </source>
</evidence>
<keyword evidence="4" id="KW-1185">Reference proteome</keyword>
<dbReference type="Proteomes" id="UP000502657">
    <property type="component" value="Plasmid pAeme5"/>
</dbReference>
<organism evidence="3 4">
    <name type="scientific">Aeromonas media</name>
    <dbReference type="NCBI Taxonomy" id="651"/>
    <lineage>
        <taxon>Bacteria</taxon>
        <taxon>Pseudomonadati</taxon>
        <taxon>Pseudomonadota</taxon>
        <taxon>Gammaproteobacteria</taxon>
        <taxon>Aeromonadales</taxon>
        <taxon>Aeromonadaceae</taxon>
        <taxon>Aeromonas</taxon>
    </lineage>
</organism>
<accession>A0ABX6NY62</accession>
<feature type="region of interest" description="Disordered" evidence="1">
    <location>
        <begin position="1"/>
        <end position="40"/>
    </location>
</feature>
<evidence type="ECO:0000256" key="1">
    <source>
        <dbReference type="SAM" id="MobiDB-lite"/>
    </source>
</evidence>
<sequence length="150" mass="16435">MNEQDKPLPPFNASGGPLTDDASQHTQGDVTSPPLTPDVPQDVTSGPINWLALLSVATILNFFVLVFVLYRLGTLSYYDIKDAPMIYYAQADEIVAHAMMQNDPAKAQNELIEQLKDTHGLVLSDESVLIASPEFKLFPTKTIDSESGKK</sequence>
<dbReference type="RefSeq" id="WP_171270118.1">
    <property type="nucleotide sequence ID" value="NZ_CP038446.1"/>
</dbReference>
<keyword evidence="2" id="KW-0472">Membrane</keyword>
<protein>
    <submittedName>
        <fullName evidence="3">Uncharacterized protein</fullName>
    </submittedName>
</protein>
<keyword evidence="2" id="KW-0812">Transmembrane</keyword>
<proteinExistence type="predicted"/>
<reference evidence="3 4" key="1">
    <citation type="submission" date="2019-03" db="EMBL/GenBank/DDBJ databases">
        <title>Novel transposon Tn6433 accelerates the dissemination of tet(E) in Aeromonas from aerobic biofilm under oxytetracycline stress.</title>
        <authorList>
            <person name="Shi Y."/>
            <person name="Tian Z."/>
            <person name="Zhang Y."/>
            <person name="Zhang H."/>
            <person name="Yang M."/>
        </authorList>
    </citation>
    <scope>NUCLEOTIDE SEQUENCE [LARGE SCALE GENOMIC DNA]</scope>
    <source>
        <strain evidence="3 4">R50-22</strain>
        <plasmid evidence="4">paeme5</plasmid>
    </source>
</reference>
<dbReference type="EMBL" id="CP038449">
    <property type="protein sequence ID" value="QJT41326.1"/>
    <property type="molecule type" value="Genomic_DNA"/>
</dbReference>
<keyword evidence="2" id="KW-1133">Transmembrane helix</keyword>
<gene>
    <name evidence="3" type="ORF">E4188_22785</name>
</gene>
<evidence type="ECO:0000313" key="3">
    <source>
        <dbReference type="EMBL" id="QJT41326.1"/>
    </source>
</evidence>
<feature type="transmembrane region" description="Helical" evidence="2">
    <location>
        <begin position="48"/>
        <end position="70"/>
    </location>
</feature>